<evidence type="ECO:0000256" key="8">
    <source>
        <dbReference type="ARBA" id="ARBA00007743"/>
    </source>
</evidence>
<dbReference type="PANTHER" id="PTHR15664:SF6">
    <property type="entry name" value="TRANSMEMBRANE PROTEIN 230"/>
    <property type="match status" value="1"/>
</dbReference>
<evidence type="ECO:0000256" key="16">
    <source>
        <dbReference type="ARBA" id="ARBA00024003"/>
    </source>
</evidence>
<keyword evidence="12" id="KW-0770">Synapse</keyword>
<comment type="subcellular location">
    <subcellularLocation>
        <location evidence="5">Cytoplasmic vesicle</location>
        <location evidence="5">Autophagosome</location>
    </subcellularLocation>
    <subcellularLocation>
        <location evidence="3">Cytoplasmic vesicle</location>
        <location evidence="3">Secretory vesicle</location>
        <location evidence="3">Synaptic vesicle</location>
    </subcellularLocation>
    <subcellularLocation>
        <location evidence="4">Early endosome</location>
    </subcellularLocation>
    <subcellularLocation>
        <location evidence="6">Golgi apparatus</location>
        <location evidence="6">trans-Golgi network</location>
    </subcellularLocation>
    <subcellularLocation>
        <location evidence="7">Late endosome</location>
    </subcellularLocation>
    <subcellularLocation>
        <location evidence="1">Membrane</location>
        <topology evidence="1">Multi-pass membrane protein</topology>
    </subcellularLocation>
    <subcellularLocation>
        <location evidence="2">Recycling endosome</location>
    </subcellularLocation>
</comment>
<dbReference type="GO" id="GO:0005776">
    <property type="term" value="C:autophagosome"/>
    <property type="evidence" value="ECO:0007669"/>
    <property type="project" value="UniProtKB-SubCell"/>
</dbReference>
<dbReference type="GO" id="GO:0048489">
    <property type="term" value="P:synaptic vesicle transport"/>
    <property type="evidence" value="ECO:0007669"/>
    <property type="project" value="TreeGrafter"/>
</dbReference>
<evidence type="ECO:0000256" key="2">
    <source>
        <dbReference type="ARBA" id="ARBA00004172"/>
    </source>
</evidence>
<dbReference type="GO" id="GO:0005770">
    <property type="term" value="C:late endosome"/>
    <property type="evidence" value="ECO:0007669"/>
    <property type="project" value="UniProtKB-SubCell"/>
</dbReference>
<name>A0A8C9B4Z5_PROSS</name>
<organism evidence="19 20">
    <name type="scientific">Prolemur simus</name>
    <name type="common">Greater bamboo lemur</name>
    <name type="synonym">Hapalemur simus</name>
    <dbReference type="NCBI Taxonomy" id="1328070"/>
    <lineage>
        <taxon>Eukaryota</taxon>
        <taxon>Metazoa</taxon>
        <taxon>Chordata</taxon>
        <taxon>Craniata</taxon>
        <taxon>Vertebrata</taxon>
        <taxon>Euteleostomi</taxon>
        <taxon>Mammalia</taxon>
        <taxon>Eutheria</taxon>
        <taxon>Euarchontoglires</taxon>
        <taxon>Primates</taxon>
        <taxon>Strepsirrhini</taxon>
        <taxon>Lemuriformes</taxon>
        <taxon>Lemuridae</taxon>
        <taxon>Prolemur</taxon>
    </lineage>
</organism>
<feature type="transmembrane region" description="Helical" evidence="18">
    <location>
        <begin position="72"/>
        <end position="94"/>
    </location>
</feature>
<evidence type="ECO:0000256" key="4">
    <source>
        <dbReference type="ARBA" id="ARBA00004412"/>
    </source>
</evidence>
<dbReference type="GO" id="GO:0055037">
    <property type="term" value="C:recycling endosome"/>
    <property type="evidence" value="ECO:0007669"/>
    <property type="project" value="UniProtKB-SubCell"/>
</dbReference>
<feature type="transmembrane region" description="Helical" evidence="18">
    <location>
        <begin position="41"/>
        <end position="66"/>
    </location>
</feature>
<evidence type="ECO:0000256" key="9">
    <source>
        <dbReference type="ARBA" id="ARBA00022692"/>
    </source>
</evidence>
<dbReference type="GO" id="GO:0005769">
    <property type="term" value="C:early endosome"/>
    <property type="evidence" value="ECO:0007669"/>
    <property type="project" value="UniProtKB-SubCell"/>
</dbReference>
<proteinExistence type="inferred from homology"/>
<keyword evidence="10" id="KW-0967">Endosome</keyword>
<accession>A0A8C9B4Z5</accession>
<keyword evidence="14 18" id="KW-0472">Membrane</keyword>
<dbReference type="PANTHER" id="PTHR15664">
    <property type="entry name" value="C20ORF30 PROTEIN"/>
    <property type="match status" value="1"/>
</dbReference>
<evidence type="ECO:0000256" key="1">
    <source>
        <dbReference type="ARBA" id="ARBA00004141"/>
    </source>
</evidence>
<comment type="similarity">
    <text evidence="8">Belongs to the TMEM134/TMEM230 family.</text>
</comment>
<reference evidence="19" key="1">
    <citation type="submission" date="2025-08" db="UniProtKB">
        <authorList>
            <consortium name="Ensembl"/>
        </authorList>
    </citation>
    <scope>IDENTIFICATION</scope>
</reference>
<reference evidence="19" key="2">
    <citation type="submission" date="2025-09" db="UniProtKB">
        <authorList>
            <consortium name="Ensembl"/>
        </authorList>
    </citation>
    <scope>IDENTIFICATION</scope>
</reference>
<evidence type="ECO:0000256" key="6">
    <source>
        <dbReference type="ARBA" id="ARBA00004601"/>
    </source>
</evidence>
<keyword evidence="9 18" id="KW-0812">Transmembrane</keyword>
<evidence type="ECO:0000256" key="5">
    <source>
        <dbReference type="ARBA" id="ARBA00004419"/>
    </source>
</evidence>
<evidence type="ECO:0000256" key="17">
    <source>
        <dbReference type="ARBA" id="ARBA00024088"/>
    </source>
</evidence>
<dbReference type="AlphaFoldDB" id="A0A8C9B4Z5"/>
<dbReference type="GeneTree" id="ENSGT00390000008694"/>
<protein>
    <recommendedName>
        <fullName evidence="17">Transmembrane protein 230</fullName>
    </recommendedName>
</protein>
<dbReference type="Ensembl" id="ENSPSMT00000042242.1">
    <property type="protein sequence ID" value="ENSPSMP00000036661.1"/>
    <property type="gene ID" value="ENSPSMG00000025223.1"/>
</dbReference>
<dbReference type="Proteomes" id="UP000694414">
    <property type="component" value="Unplaced"/>
</dbReference>
<keyword evidence="20" id="KW-1185">Reference proteome</keyword>
<dbReference type="Pfam" id="PF05915">
    <property type="entry name" value="TMEM_230_134"/>
    <property type="match status" value="1"/>
</dbReference>
<evidence type="ECO:0000256" key="15">
    <source>
        <dbReference type="ARBA" id="ARBA00023329"/>
    </source>
</evidence>
<dbReference type="GO" id="GO:0008021">
    <property type="term" value="C:synaptic vesicle"/>
    <property type="evidence" value="ECO:0007669"/>
    <property type="project" value="UniProtKB-SubCell"/>
</dbReference>
<evidence type="ECO:0000256" key="11">
    <source>
        <dbReference type="ARBA" id="ARBA00022989"/>
    </source>
</evidence>
<comment type="function">
    <text evidence="16">Involved in trafficking and recycling of synaptic vesicles.</text>
</comment>
<evidence type="ECO:0000256" key="3">
    <source>
        <dbReference type="ARBA" id="ARBA00004234"/>
    </source>
</evidence>
<dbReference type="GO" id="GO:0016020">
    <property type="term" value="C:membrane"/>
    <property type="evidence" value="ECO:0007669"/>
    <property type="project" value="UniProtKB-SubCell"/>
</dbReference>
<dbReference type="GO" id="GO:0005794">
    <property type="term" value="C:Golgi apparatus"/>
    <property type="evidence" value="ECO:0007669"/>
    <property type="project" value="UniProtKB-SubCell"/>
</dbReference>
<evidence type="ECO:0000256" key="14">
    <source>
        <dbReference type="ARBA" id="ARBA00023136"/>
    </source>
</evidence>
<evidence type="ECO:0000256" key="18">
    <source>
        <dbReference type="SAM" id="Phobius"/>
    </source>
</evidence>
<evidence type="ECO:0000256" key="10">
    <source>
        <dbReference type="ARBA" id="ARBA00022753"/>
    </source>
</evidence>
<keyword evidence="11 18" id="KW-1133">Transmembrane helix</keyword>
<evidence type="ECO:0000256" key="7">
    <source>
        <dbReference type="ARBA" id="ARBA00004603"/>
    </source>
</evidence>
<evidence type="ECO:0000256" key="13">
    <source>
        <dbReference type="ARBA" id="ARBA00023034"/>
    </source>
</evidence>
<dbReference type="InterPro" id="IPR008590">
    <property type="entry name" value="TMEM_230/134"/>
</dbReference>
<sequence length="116" mass="12550">MGPTRPSVATGIPSSKAKYLKISSTDDRHFKKNPPKIPYKAIACATVQFLIGSFLIITGCLLLAGYVSEVGVLRAVPVLVIGILVFLPGFYHLFIAYGAHRGCQGYSYDDLPDCDN</sequence>
<evidence type="ECO:0000313" key="20">
    <source>
        <dbReference type="Proteomes" id="UP000694414"/>
    </source>
</evidence>
<dbReference type="InterPro" id="IPR044234">
    <property type="entry name" value="TMEM230"/>
</dbReference>
<evidence type="ECO:0000313" key="19">
    <source>
        <dbReference type="Ensembl" id="ENSPSMP00000036661.1"/>
    </source>
</evidence>
<keyword evidence="13" id="KW-0333">Golgi apparatus</keyword>
<keyword evidence="15" id="KW-0968">Cytoplasmic vesicle</keyword>
<evidence type="ECO:0000256" key="12">
    <source>
        <dbReference type="ARBA" id="ARBA00023018"/>
    </source>
</evidence>